<dbReference type="AlphaFoldDB" id="X5HLL7"/>
<sequence>MTNCSSEDVKIIECWAEVIDSRGMVTKVRSVDGVWNKIIKKNEALEYVTGVYLKSVSGVLRSWYEVEFLQSDFVLRINGELCSVDASFGDILQ</sequence>
<dbReference type="Proteomes" id="UP000023755">
    <property type="component" value="Chromosome"/>
</dbReference>
<proteinExistence type="predicted"/>
<dbReference type="EMBL" id="CP007481">
    <property type="protein sequence ID" value="AHX11305.1"/>
    <property type="molecule type" value="Genomic_DNA"/>
</dbReference>
<evidence type="ECO:0000313" key="2">
    <source>
        <dbReference type="Proteomes" id="UP000023755"/>
    </source>
</evidence>
<organism evidence="1 2">
    <name type="scientific">Neorickettsia helminthoeca str. Oregon</name>
    <dbReference type="NCBI Taxonomy" id="1286528"/>
    <lineage>
        <taxon>Bacteria</taxon>
        <taxon>Pseudomonadati</taxon>
        <taxon>Pseudomonadota</taxon>
        <taxon>Alphaproteobacteria</taxon>
        <taxon>Rickettsiales</taxon>
        <taxon>Anaplasmataceae</taxon>
        <taxon>Neorickettsia</taxon>
    </lineage>
</organism>
<name>X5HLL7_9RICK</name>
<dbReference type="STRING" id="1286528.NHE_0353"/>
<dbReference type="KEGG" id="nhm:NHE_0353"/>
<protein>
    <submittedName>
        <fullName evidence="1">Uncharacterized protein</fullName>
    </submittedName>
</protein>
<keyword evidence="2" id="KW-1185">Reference proteome</keyword>
<gene>
    <name evidence="1" type="ORF">NHE_0353</name>
</gene>
<dbReference type="HOGENOM" id="CLU_2396637_0_0_5"/>
<evidence type="ECO:0000313" key="1">
    <source>
        <dbReference type="EMBL" id="AHX11305.1"/>
    </source>
</evidence>
<accession>X5HLL7</accession>
<reference evidence="1 2" key="1">
    <citation type="submission" date="2014-03" db="EMBL/GenBank/DDBJ databases">
        <title>Sequencing and Comparison of Genomes and Transcriptome Profiles of Human Ehrlichiosis Agents.</title>
        <authorList>
            <person name="Lin M."/>
            <person name="Daugherty S.C."/>
            <person name="Nagaraj S."/>
            <person name="Cheng Z."/>
            <person name="Xiong Q."/>
            <person name="Lin F.-Y."/>
            <person name="Sengamalay N."/>
            <person name="Ott S."/>
            <person name="Godinez A."/>
            <person name="Tallon L.J."/>
            <person name="Sadzewicz L."/>
            <person name="Fraser C.M."/>
            <person name="Dunning Hotopp J.C."/>
            <person name="Rikihisa Y."/>
        </authorList>
    </citation>
    <scope>NUCLEOTIDE SEQUENCE [LARGE SCALE GENOMIC DNA]</scope>
    <source>
        <strain evidence="1 2">Oregon</strain>
    </source>
</reference>